<protein>
    <recommendedName>
        <fullName evidence="8">DoxX family protein</fullName>
    </recommendedName>
</protein>
<reference evidence="7" key="1">
    <citation type="journal article" date="2019" name="Int. J. Syst. Evol. Microbiol.">
        <title>The Global Catalogue of Microorganisms (GCM) 10K type strain sequencing project: providing services to taxonomists for standard genome sequencing and annotation.</title>
        <authorList>
            <consortium name="The Broad Institute Genomics Platform"/>
            <consortium name="The Broad Institute Genome Sequencing Center for Infectious Disease"/>
            <person name="Wu L."/>
            <person name="Ma J."/>
        </authorList>
    </citation>
    <scope>NUCLEOTIDE SEQUENCE [LARGE SCALE GENOMIC DNA]</scope>
    <source>
        <strain evidence="7">CGMCC 4.7677</strain>
    </source>
</reference>
<keyword evidence="4 5" id="KW-0472">Membrane</keyword>
<feature type="transmembrane region" description="Helical" evidence="5">
    <location>
        <begin position="79"/>
        <end position="100"/>
    </location>
</feature>
<organism evidence="6 7">
    <name type="scientific">Amycolatopsis deserti</name>
    <dbReference type="NCBI Taxonomy" id="185696"/>
    <lineage>
        <taxon>Bacteria</taxon>
        <taxon>Bacillati</taxon>
        <taxon>Actinomycetota</taxon>
        <taxon>Actinomycetes</taxon>
        <taxon>Pseudonocardiales</taxon>
        <taxon>Pseudonocardiaceae</taxon>
        <taxon>Amycolatopsis</taxon>
    </lineage>
</organism>
<dbReference type="Proteomes" id="UP000605897">
    <property type="component" value="Unassembled WGS sequence"/>
</dbReference>
<dbReference type="Pfam" id="PF13564">
    <property type="entry name" value="DoxX_2"/>
    <property type="match status" value="1"/>
</dbReference>
<evidence type="ECO:0000256" key="3">
    <source>
        <dbReference type="ARBA" id="ARBA00022989"/>
    </source>
</evidence>
<proteinExistence type="predicted"/>
<evidence type="ECO:0000313" key="7">
    <source>
        <dbReference type="Proteomes" id="UP000605897"/>
    </source>
</evidence>
<comment type="caution">
    <text evidence="6">The sequence shown here is derived from an EMBL/GenBank/DDBJ whole genome shotgun (WGS) entry which is preliminary data.</text>
</comment>
<evidence type="ECO:0000313" key="6">
    <source>
        <dbReference type="EMBL" id="GHE92444.1"/>
    </source>
</evidence>
<keyword evidence="2 5" id="KW-0812">Transmembrane</keyword>
<sequence>MASHRAALRRRKGMNITLWIIAGLLAAVFLASGSQKLAQPAEKLAATGLTVGAGKTVGALEVLAAAGLILPAALDVAPVLTPLAAAGLVLLMAAAAVFHVRRHEWKTLPVPLVLLALAVVVAVGRFA</sequence>
<dbReference type="InterPro" id="IPR032808">
    <property type="entry name" value="DoxX"/>
</dbReference>
<dbReference type="EMBL" id="BNAU01000002">
    <property type="protein sequence ID" value="GHE92444.1"/>
    <property type="molecule type" value="Genomic_DNA"/>
</dbReference>
<evidence type="ECO:0000256" key="1">
    <source>
        <dbReference type="ARBA" id="ARBA00004141"/>
    </source>
</evidence>
<keyword evidence="3 5" id="KW-1133">Transmembrane helix</keyword>
<name>A0ABQ3IRL9_9PSEU</name>
<evidence type="ECO:0000256" key="4">
    <source>
        <dbReference type="ARBA" id="ARBA00023136"/>
    </source>
</evidence>
<gene>
    <name evidence="6" type="ORF">GCM10017786_26380</name>
</gene>
<accession>A0ABQ3IRL9</accession>
<evidence type="ECO:0000256" key="2">
    <source>
        <dbReference type="ARBA" id="ARBA00022692"/>
    </source>
</evidence>
<comment type="subcellular location">
    <subcellularLocation>
        <location evidence="1">Membrane</location>
        <topology evidence="1">Multi-pass membrane protein</topology>
    </subcellularLocation>
</comment>
<evidence type="ECO:0008006" key="8">
    <source>
        <dbReference type="Google" id="ProtNLM"/>
    </source>
</evidence>
<feature type="transmembrane region" description="Helical" evidence="5">
    <location>
        <begin position="107"/>
        <end position="126"/>
    </location>
</feature>
<keyword evidence="7" id="KW-1185">Reference proteome</keyword>
<evidence type="ECO:0000256" key="5">
    <source>
        <dbReference type="SAM" id="Phobius"/>
    </source>
</evidence>